<proteinExistence type="predicted"/>
<reference evidence="2" key="1">
    <citation type="submission" date="2020-10" db="EMBL/GenBank/DDBJ databases">
        <authorList>
            <person name="Muller C M."/>
        </authorList>
    </citation>
    <scope>NUCLEOTIDE SEQUENCE</scope>
    <source>
        <strain evidence="2">THUN-12</strain>
    </source>
</reference>
<organism evidence="2 3">
    <name type="scientific">Blumeria graminis f. sp. triticale</name>
    <dbReference type="NCBI Taxonomy" id="1689686"/>
    <lineage>
        <taxon>Eukaryota</taxon>
        <taxon>Fungi</taxon>
        <taxon>Dikarya</taxon>
        <taxon>Ascomycota</taxon>
        <taxon>Pezizomycotina</taxon>
        <taxon>Leotiomycetes</taxon>
        <taxon>Erysiphales</taxon>
        <taxon>Erysiphaceae</taxon>
        <taxon>Blumeria</taxon>
    </lineage>
</organism>
<feature type="signal peptide" evidence="1">
    <location>
        <begin position="1"/>
        <end position="15"/>
    </location>
</feature>
<evidence type="ECO:0000256" key="1">
    <source>
        <dbReference type="SAM" id="SignalP"/>
    </source>
</evidence>
<evidence type="ECO:0000313" key="2">
    <source>
        <dbReference type="EMBL" id="CAD6505597.1"/>
    </source>
</evidence>
<comment type="caution">
    <text evidence="2">The sequence shown here is derived from an EMBL/GenBank/DDBJ whole genome shotgun (WGS) entry which is preliminary data.</text>
</comment>
<keyword evidence="1" id="KW-0732">Signal</keyword>
<dbReference type="Proteomes" id="UP000683417">
    <property type="component" value="Unassembled WGS sequence"/>
</dbReference>
<name>A0A9W4GHG3_BLUGR</name>
<evidence type="ECO:0000313" key="3">
    <source>
        <dbReference type="Proteomes" id="UP000683417"/>
    </source>
</evidence>
<gene>
    <name evidence="2" type="ORF">BGTH12_LOCUS6955</name>
</gene>
<feature type="chain" id="PRO_5040748376" evidence="1">
    <location>
        <begin position="16"/>
        <end position="335"/>
    </location>
</feature>
<dbReference type="EMBL" id="CAJHIT010000009">
    <property type="protein sequence ID" value="CAD6505597.1"/>
    <property type="molecule type" value="Genomic_DNA"/>
</dbReference>
<sequence length="335" mass="38215">MYCLLAILLLTGHEAKNNDRLAIMKVEKNSEFFRMYNPNGIRQFRKVMDGDNIISSTSETDGPGTYMTIYCTPSQDLAYLVNYIANRAEYISNDSKLSFNQDVSAERRCLATINKQFITSTTNELLYNSLDSRNSGCTKSIVYSLGVQENFSLVTENHEIITHNHNCQRRIVVDNLFPMSMVVLDGKFIYNTKIEGQQSGLAWHQGDLILFQRQENTNLWYPLNRSLQGMDHYDYVIDLIVRVFPQIDSIRAILMKERVTTASTSMEYQNSSKNKDANTHSKIKEILSKLDKVNLKFPSSPARGYLGPLLASKDGQGVRTITIPRECYRGPTTNR</sequence>
<protein>
    <submittedName>
        <fullName evidence="2">BgTH12-01087</fullName>
    </submittedName>
</protein>
<accession>A0A9W4GHG3</accession>
<dbReference type="AlphaFoldDB" id="A0A9W4GHG3"/>